<dbReference type="Pfam" id="PF01464">
    <property type="entry name" value="SLT"/>
    <property type="match status" value="1"/>
</dbReference>
<dbReference type="SUPFAM" id="SSF53955">
    <property type="entry name" value="Lysozyme-like"/>
    <property type="match status" value="1"/>
</dbReference>
<gene>
    <name evidence="3" type="ORF">N825_24355</name>
</gene>
<dbReference type="InterPro" id="IPR023346">
    <property type="entry name" value="Lysozyme-like_dom_sf"/>
</dbReference>
<dbReference type="RefSeq" id="WP_051511606.1">
    <property type="nucleotide sequence ID" value="NZ_AVFL01000003.1"/>
</dbReference>
<accession>W9HAG5</accession>
<proteinExistence type="inferred from homology"/>
<reference evidence="3 4" key="1">
    <citation type="submission" date="2013-08" db="EMBL/GenBank/DDBJ databases">
        <title>The genome sequence of Skermanella stibiiresistens.</title>
        <authorList>
            <person name="Zhu W."/>
            <person name="Wang G."/>
        </authorList>
    </citation>
    <scope>NUCLEOTIDE SEQUENCE [LARGE SCALE GENOMIC DNA]</scope>
    <source>
        <strain evidence="3 4">SB22</strain>
    </source>
</reference>
<organism evidence="3 4">
    <name type="scientific">Skermanella stibiiresistens SB22</name>
    <dbReference type="NCBI Taxonomy" id="1385369"/>
    <lineage>
        <taxon>Bacteria</taxon>
        <taxon>Pseudomonadati</taxon>
        <taxon>Pseudomonadota</taxon>
        <taxon>Alphaproteobacteria</taxon>
        <taxon>Rhodospirillales</taxon>
        <taxon>Azospirillaceae</taxon>
        <taxon>Skermanella</taxon>
    </lineage>
</organism>
<dbReference type="OrthoDB" id="8477976at2"/>
<evidence type="ECO:0000259" key="2">
    <source>
        <dbReference type="Pfam" id="PF01464"/>
    </source>
</evidence>
<dbReference type="CDD" id="cd00442">
    <property type="entry name" value="Lyz-like"/>
    <property type="match status" value="1"/>
</dbReference>
<dbReference type="EMBL" id="AVFL01000003">
    <property type="protein sequence ID" value="EWY41677.1"/>
    <property type="molecule type" value="Genomic_DNA"/>
</dbReference>
<name>W9HAG5_9PROT</name>
<dbReference type="Proteomes" id="UP000019486">
    <property type="component" value="Unassembled WGS sequence"/>
</dbReference>
<comment type="caution">
    <text evidence="3">The sequence shown here is derived from an EMBL/GenBank/DDBJ whole genome shotgun (WGS) entry which is preliminary data.</text>
</comment>
<dbReference type="AlphaFoldDB" id="W9HAG5"/>
<sequence>MKQFTNSNVKKVAKLVAGRNARRVVIIGAVLLAAAAWPRAEDPGQVRTLDDVLAESGDCEAESFGFAEEIVLARSVPAVGSVNDIGGFVARLDRHGRTLAMIDEAAYRVGAPARLMRAMAGVESSFDAKAKATTSSATGLYQFIEATWLSNVESHGHKYGLGGLARHIRRGPLNEPVVDDPRMRDKILALREDARLSAYLAAELTIDNTRRLEKLLARPVTGTEIYLTHVFGVTSAARFVKLAETAPGTIGAEIFPKEAKANPGLFLRRGKPATLGQIQRRFAVKMARFDPAPRKRAPMEQAGVEQVAAVEAR</sequence>
<comment type="similarity">
    <text evidence="1">Belongs to the virb1 family.</text>
</comment>
<evidence type="ECO:0000256" key="1">
    <source>
        <dbReference type="ARBA" id="ARBA00009387"/>
    </source>
</evidence>
<protein>
    <recommendedName>
        <fullName evidence="2">Transglycosylase SLT domain-containing protein</fullName>
    </recommendedName>
</protein>
<dbReference type="Gene3D" id="1.10.530.10">
    <property type="match status" value="1"/>
</dbReference>
<dbReference type="STRING" id="1385369.N825_24355"/>
<keyword evidence="4" id="KW-1185">Reference proteome</keyword>
<evidence type="ECO:0000313" key="4">
    <source>
        <dbReference type="Proteomes" id="UP000019486"/>
    </source>
</evidence>
<evidence type="ECO:0000313" key="3">
    <source>
        <dbReference type="EMBL" id="EWY41677.1"/>
    </source>
</evidence>
<dbReference type="InterPro" id="IPR008258">
    <property type="entry name" value="Transglycosylase_SLT_dom_1"/>
</dbReference>
<feature type="domain" description="Transglycosylase SLT" evidence="2">
    <location>
        <begin position="101"/>
        <end position="150"/>
    </location>
</feature>